<dbReference type="EMBL" id="GG738930">
    <property type="protein sequence ID" value="EFC36462.1"/>
    <property type="molecule type" value="Genomic_DNA"/>
</dbReference>
<dbReference type="AlphaFoldDB" id="D2W3B8"/>
<sequence>MSTTDKRKRSDDLDDTRLKKEPKQELQASKDKDIQSEQFQDNNTVRVPTVEKAQVKKSKPVDVSKNFVTEIKKSIKKAMLTDADLKSPDMLNCNEVIRSLEKELHKYEPLMKDQLLVWELEKAELLKITNEKIAEIDKEMEQLKNSSFANIQIIKGLAAFLVGYSEKTGKEFRSAKEKELEEIDDFLKAHNYQE</sequence>
<dbReference type="KEGG" id="ngr:NAEGRDRAFT_75892"/>
<feature type="compositionally biased region" description="Basic and acidic residues" evidence="1">
    <location>
        <begin position="1"/>
        <end position="35"/>
    </location>
</feature>
<reference evidence="2 3" key="1">
    <citation type="journal article" date="2010" name="Cell">
        <title>The genome of Naegleria gruberi illuminates early eukaryotic versatility.</title>
        <authorList>
            <person name="Fritz-Laylin L.K."/>
            <person name="Prochnik S.E."/>
            <person name="Ginger M.L."/>
            <person name="Dacks J.B."/>
            <person name="Carpenter M.L."/>
            <person name="Field M.C."/>
            <person name="Kuo A."/>
            <person name="Paredez A."/>
            <person name="Chapman J."/>
            <person name="Pham J."/>
            <person name="Shu S."/>
            <person name="Neupane R."/>
            <person name="Cipriano M."/>
            <person name="Mancuso J."/>
            <person name="Tu H."/>
            <person name="Salamov A."/>
            <person name="Lindquist E."/>
            <person name="Shapiro H."/>
            <person name="Lucas S."/>
            <person name="Grigoriev I.V."/>
            <person name="Cande W.Z."/>
            <person name="Fulton C."/>
            <person name="Rokhsar D.S."/>
            <person name="Dawson S.C."/>
        </authorList>
    </citation>
    <scope>NUCLEOTIDE SEQUENCE [LARGE SCALE GENOMIC DNA]</scope>
    <source>
        <strain evidence="2 3">NEG-M</strain>
    </source>
</reference>
<proteinExistence type="predicted"/>
<dbReference type="GeneID" id="8862529"/>
<organism evidence="3">
    <name type="scientific">Naegleria gruberi</name>
    <name type="common">Amoeba</name>
    <dbReference type="NCBI Taxonomy" id="5762"/>
    <lineage>
        <taxon>Eukaryota</taxon>
        <taxon>Discoba</taxon>
        <taxon>Heterolobosea</taxon>
        <taxon>Tetramitia</taxon>
        <taxon>Eutetramitia</taxon>
        <taxon>Vahlkampfiidae</taxon>
        <taxon>Naegleria</taxon>
    </lineage>
</organism>
<dbReference type="VEuPathDB" id="AmoebaDB:NAEGRDRAFT_75892"/>
<dbReference type="RefSeq" id="XP_002669206.1">
    <property type="nucleotide sequence ID" value="XM_002669160.1"/>
</dbReference>
<evidence type="ECO:0000313" key="2">
    <source>
        <dbReference type="EMBL" id="EFC36462.1"/>
    </source>
</evidence>
<evidence type="ECO:0000313" key="3">
    <source>
        <dbReference type="Proteomes" id="UP000006671"/>
    </source>
</evidence>
<dbReference type="InParanoid" id="D2W3B8"/>
<protein>
    <submittedName>
        <fullName evidence="2">Predicted protein</fullName>
    </submittedName>
</protein>
<evidence type="ECO:0000256" key="1">
    <source>
        <dbReference type="SAM" id="MobiDB-lite"/>
    </source>
</evidence>
<dbReference type="Proteomes" id="UP000006671">
    <property type="component" value="Unassembled WGS sequence"/>
</dbReference>
<keyword evidence="3" id="KW-1185">Reference proteome</keyword>
<gene>
    <name evidence="2" type="ORF">NAEGRDRAFT_75892</name>
</gene>
<accession>D2W3B8</accession>
<feature type="region of interest" description="Disordered" evidence="1">
    <location>
        <begin position="1"/>
        <end position="46"/>
    </location>
</feature>
<name>D2W3B8_NAEGR</name>
<feature type="compositionally biased region" description="Polar residues" evidence="1">
    <location>
        <begin position="36"/>
        <end position="46"/>
    </location>
</feature>